<dbReference type="EMBL" id="RKQZ01000001">
    <property type="protein sequence ID" value="RPF23062.1"/>
    <property type="molecule type" value="Genomic_DNA"/>
</dbReference>
<accession>A0A3N4ZC68</accession>
<dbReference type="InterPro" id="IPR023476">
    <property type="entry name" value="Pep_tRNA_hydro_II_dom_sf"/>
</dbReference>
<sequence length="137" mass="14719">MTFEQAKIVIVLRDDLLGWQENNVTAFLASAVTAAYPELVGDAYRDADGREYLPMLGTPVMVMVSDGDRLATIRTRAETRGLRIGVYTADLFATGNDVDNRAAVAAVATEKLDLVGVAVAGERRVVDKAVKGAKLHP</sequence>
<dbReference type="SUPFAM" id="SSF102462">
    <property type="entry name" value="Peptidyl-tRNA hydrolase II"/>
    <property type="match status" value="1"/>
</dbReference>
<proteinExistence type="predicted"/>
<evidence type="ECO:0000313" key="1">
    <source>
        <dbReference type="EMBL" id="RPF23062.1"/>
    </source>
</evidence>
<organism evidence="1 2">
    <name type="scientific">Myceligenerans xiligouense</name>
    <dbReference type="NCBI Taxonomy" id="253184"/>
    <lineage>
        <taxon>Bacteria</taxon>
        <taxon>Bacillati</taxon>
        <taxon>Actinomycetota</taxon>
        <taxon>Actinomycetes</taxon>
        <taxon>Micrococcales</taxon>
        <taxon>Promicromonosporaceae</taxon>
        <taxon>Myceligenerans</taxon>
    </lineage>
</organism>
<reference evidence="1 2" key="1">
    <citation type="submission" date="2018-11" db="EMBL/GenBank/DDBJ databases">
        <title>Sequencing the genomes of 1000 actinobacteria strains.</title>
        <authorList>
            <person name="Klenk H.-P."/>
        </authorList>
    </citation>
    <scope>NUCLEOTIDE SEQUENCE [LARGE SCALE GENOMIC DNA]</scope>
    <source>
        <strain evidence="1 2">DSM 15700</strain>
    </source>
</reference>
<dbReference type="Pfam" id="PF09391">
    <property type="entry name" value="DUF2000"/>
    <property type="match status" value="1"/>
</dbReference>
<protein>
    <recommendedName>
        <fullName evidence="3">DUF2000 family protein</fullName>
    </recommendedName>
</protein>
<dbReference type="Proteomes" id="UP000280501">
    <property type="component" value="Unassembled WGS sequence"/>
</dbReference>
<dbReference type="RefSeq" id="WP_123815893.1">
    <property type="nucleotide sequence ID" value="NZ_RKQZ01000001.1"/>
</dbReference>
<gene>
    <name evidence="1" type="ORF">EDD34_3741</name>
</gene>
<keyword evidence="2" id="KW-1185">Reference proteome</keyword>
<dbReference type="InterPro" id="IPR018988">
    <property type="entry name" value="DUF2000"/>
</dbReference>
<dbReference type="Gene3D" id="3.40.1490.10">
    <property type="entry name" value="Bit1"/>
    <property type="match status" value="1"/>
</dbReference>
<comment type="caution">
    <text evidence="1">The sequence shown here is derived from an EMBL/GenBank/DDBJ whole genome shotgun (WGS) entry which is preliminary data.</text>
</comment>
<dbReference type="OrthoDB" id="1684239at2"/>
<name>A0A3N4ZC68_9MICO</name>
<evidence type="ECO:0000313" key="2">
    <source>
        <dbReference type="Proteomes" id="UP000280501"/>
    </source>
</evidence>
<dbReference type="AlphaFoldDB" id="A0A3N4ZC68"/>
<evidence type="ECO:0008006" key="3">
    <source>
        <dbReference type="Google" id="ProtNLM"/>
    </source>
</evidence>